<evidence type="ECO:0000313" key="2">
    <source>
        <dbReference type="EMBL" id="KAG7364252.1"/>
    </source>
</evidence>
<keyword evidence="3" id="KW-1185">Reference proteome</keyword>
<feature type="compositionally biased region" description="Low complexity" evidence="1">
    <location>
        <begin position="62"/>
        <end position="79"/>
    </location>
</feature>
<gene>
    <name evidence="2" type="ORF">IV203_037454</name>
</gene>
<reference evidence="2" key="1">
    <citation type="journal article" date="2021" name="Sci. Rep.">
        <title>Diploid genomic architecture of Nitzschia inconspicua, an elite biomass production diatom.</title>
        <authorList>
            <person name="Oliver A."/>
            <person name="Podell S."/>
            <person name="Pinowska A."/>
            <person name="Traller J.C."/>
            <person name="Smith S.R."/>
            <person name="McClure R."/>
            <person name="Beliaev A."/>
            <person name="Bohutskyi P."/>
            <person name="Hill E.A."/>
            <person name="Rabines A."/>
            <person name="Zheng H."/>
            <person name="Allen L.Z."/>
            <person name="Kuo A."/>
            <person name="Grigoriev I.V."/>
            <person name="Allen A.E."/>
            <person name="Hazlebeck D."/>
            <person name="Allen E.E."/>
        </authorList>
    </citation>
    <scope>NUCLEOTIDE SEQUENCE</scope>
    <source>
        <strain evidence="2">Hildebrandi</strain>
    </source>
</reference>
<sequence>MSDSAIRSPKPNASLNNQLKSATSARKSSKNNDLDGMPTRKDENGTKLPAWKLRELMKSQNHSSSVSSHPTRSVRPVSRTPLCLPGSRAGLDDPSLPPAFRAAFTKQQQRKQNKDVDDFMSLDSVHSGKNSLVARTPTTANVDSDSFDSEDDDSFGGHDSFASLGEGSDDDEAYRESKNQLARQELEGQRANSASKRGSMESRFKKVAKGVHGTPLDFIAE</sequence>
<feature type="compositionally biased region" description="Acidic residues" evidence="1">
    <location>
        <begin position="145"/>
        <end position="154"/>
    </location>
</feature>
<feature type="compositionally biased region" description="Basic and acidic residues" evidence="1">
    <location>
        <begin position="30"/>
        <end position="45"/>
    </location>
</feature>
<dbReference type="Proteomes" id="UP000693970">
    <property type="component" value="Unassembled WGS sequence"/>
</dbReference>
<comment type="caution">
    <text evidence="2">The sequence shown here is derived from an EMBL/GenBank/DDBJ whole genome shotgun (WGS) entry which is preliminary data.</text>
</comment>
<reference evidence="2" key="2">
    <citation type="submission" date="2021-04" db="EMBL/GenBank/DDBJ databases">
        <authorList>
            <person name="Podell S."/>
        </authorList>
    </citation>
    <scope>NUCLEOTIDE SEQUENCE</scope>
    <source>
        <strain evidence="2">Hildebrandi</strain>
    </source>
</reference>
<dbReference type="OrthoDB" id="53463at2759"/>
<evidence type="ECO:0000256" key="1">
    <source>
        <dbReference type="SAM" id="MobiDB-lite"/>
    </source>
</evidence>
<dbReference type="AlphaFoldDB" id="A0A9K3LLC9"/>
<protein>
    <submittedName>
        <fullName evidence="2">Uncharacterized protein</fullName>
    </submittedName>
</protein>
<evidence type="ECO:0000313" key="3">
    <source>
        <dbReference type="Proteomes" id="UP000693970"/>
    </source>
</evidence>
<feature type="region of interest" description="Disordered" evidence="1">
    <location>
        <begin position="1"/>
        <end position="207"/>
    </location>
</feature>
<proteinExistence type="predicted"/>
<dbReference type="EMBL" id="JAGRRH010000009">
    <property type="protein sequence ID" value="KAG7364252.1"/>
    <property type="molecule type" value="Genomic_DNA"/>
</dbReference>
<name>A0A9K3LLC9_9STRA</name>
<feature type="compositionally biased region" description="Polar residues" evidence="1">
    <location>
        <begin position="1"/>
        <end position="26"/>
    </location>
</feature>
<organism evidence="2 3">
    <name type="scientific">Nitzschia inconspicua</name>
    <dbReference type="NCBI Taxonomy" id="303405"/>
    <lineage>
        <taxon>Eukaryota</taxon>
        <taxon>Sar</taxon>
        <taxon>Stramenopiles</taxon>
        <taxon>Ochrophyta</taxon>
        <taxon>Bacillariophyta</taxon>
        <taxon>Bacillariophyceae</taxon>
        <taxon>Bacillariophycidae</taxon>
        <taxon>Bacillariales</taxon>
        <taxon>Bacillariaceae</taxon>
        <taxon>Nitzschia</taxon>
    </lineage>
</organism>
<accession>A0A9K3LLC9</accession>
<feature type="compositionally biased region" description="Basic and acidic residues" evidence="1">
    <location>
        <begin position="174"/>
        <end position="188"/>
    </location>
</feature>